<dbReference type="PANTHER" id="PTHR44329">
    <property type="entry name" value="SERINE/THREONINE-PROTEIN KINASE TNNI3K-RELATED"/>
    <property type="match status" value="1"/>
</dbReference>
<dbReference type="PROSITE" id="PS50011">
    <property type="entry name" value="PROTEIN_KINASE_DOM"/>
    <property type="match status" value="1"/>
</dbReference>
<evidence type="ECO:0000313" key="3">
    <source>
        <dbReference type="Proteomes" id="UP000472320"/>
    </source>
</evidence>
<proteinExistence type="predicted"/>
<organism evidence="2 3">
    <name type="scientific">Massilia eburnea</name>
    <dbReference type="NCBI Taxonomy" id="1776165"/>
    <lineage>
        <taxon>Bacteria</taxon>
        <taxon>Pseudomonadati</taxon>
        <taxon>Pseudomonadota</taxon>
        <taxon>Betaproteobacteria</taxon>
        <taxon>Burkholderiales</taxon>
        <taxon>Oxalobacteraceae</taxon>
        <taxon>Telluria group</taxon>
        <taxon>Massilia</taxon>
    </lineage>
</organism>
<dbReference type="Gene3D" id="3.30.200.20">
    <property type="entry name" value="Phosphorylase Kinase, domain 1"/>
    <property type="match status" value="1"/>
</dbReference>
<dbReference type="Proteomes" id="UP000472320">
    <property type="component" value="Unassembled WGS sequence"/>
</dbReference>
<dbReference type="OrthoDB" id="9791419at2"/>
<dbReference type="SMART" id="SM00220">
    <property type="entry name" value="S_TKc"/>
    <property type="match status" value="1"/>
</dbReference>
<dbReference type="Gene3D" id="1.10.510.10">
    <property type="entry name" value="Transferase(Phosphotransferase) domain 1"/>
    <property type="match status" value="1"/>
</dbReference>
<evidence type="ECO:0000313" key="2">
    <source>
        <dbReference type="EMBL" id="MTW10743.1"/>
    </source>
</evidence>
<dbReference type="PROSITE" id="PS00108">
    <property type="entry name" value="PROTEIN_KINASE_ST"/>
    <property type="match status" value="1"/>
</dbReference>
<keyword evidence="3" id="KW-1185">Reference proteome</keyword>
<dbReference type="SUPFAM" id="SSF56112">
    <property type="entry name" value="Protein kinase-like (PK-like)"/>
    <property type="match status" value="1"/>
</dbReference>
<accession>A0A6L6QGF7</accession>
<gene>
    <name evidence="2" type="ORF">GM658_09015</name>
</gene>
<feature type="domain" description="Protein kinase" evidence="1">
    <location>
        <begin position="13"/>
        <end position="293"/>
    </location>
</feature>
<keyword evidence="2" id="KW-0418">Kinase</keyword>
<dbReference type="Pfam" id="PF00069">
    <property type="entry name" value="Pkinase"/>
    <property type="match status" value="1"/>
</dbReference>
<keyword evidence="2" id="KW-0808">Transferase</keyword>
<protein>
    <submittedName>
        <fullName evidence="2">Protein kinase</fullName>
    </submittedName>
</protein>
<dbReference type="EMBL" id="WNKX01000005">
    <property type="protein sequence ID" value="MTW10743.1"/>
    <property type="molecule type" value="Genomic_DNA"/>
</dbReference>
<dbReference type="InterPro" id="IPR000719">
    <property type="entry name" value="Prot_kinase_dom"/>
</dbReference>
<dbReference type="AlphaFoldDB" id="A0A6L6QGF7"/>
<name>A0A6L6QGF7_9BURK</name>
<dbReference type="RefSeq" id="WP_155453670.1">
    <property type="nucleotide sequence ID" value="NZ_WNKX01000005.1"/>
</dbReference>
<comment type="caution">
    <text evidence="2">The sequence shown here is derived from an EMBL/GenBank/DDBJ whole genome shotgun (WGS) entry which is preliminary data.</text>
</comment>
<dbReference type="GO" id="GO:0005524">
    <property type="term" value="F:ATP binding"/>
    <property type="evidence" value="ECO:0007669"/>
    <property type="project" value="InterPro"/>
</dbReference>
<sequence length="373" mass="40402">MKFNAGDVIAGRYVVEAFHLEGGMQEVYRCYDNALDRIVAVKTPREGIVDKRFSRGAQMGARVVHPNVAATLDYVEEDANRCLVEEFIDGKDLGRRLASDFLFLDPSLSAWVVHNIAKGLQAAHGVGICHRDLKPSNIMTSADGHMDIIKLTDFGIAKLAEMEMEVEIEKFEQDENTLTSSSTLLGAVPYLAPECWSDWSSAGQPADIWALGAIACHLLLGKPPFGGGKGAIMKMAQAQLAGKVELSAPEWFGQHQETALLEKELWALVERCLQVDPSLRPKADEVVQKCEALCYSAAPRGTGVIETYPLTYASGGTAQAGLIEMDSGGTAFFHSSNFYGAGARPQAGQRVNFSATAGNPRPRCSPVLLLQNQ</sequence>
<dbReference type="InterPro" id="IPR011009">
    <property type="entry name" value="Kinase-like_dom_sf"/>
</dbReference>
<dbReference type="GO" id="GO:0004674">
    <property type="term" value="F:protein serine/threonine kinase activity"/>
    <property type="evidence" value="ECO:0007669"/>
    <property type="project" value="TreeGrafter"/>
</dbReference>
<dbReference type="InterPro" id="IPR051681">
    <property type="entry name" value="Ser/Thr_Kinases-Pseudokinases"/>
</dbReference>
<dbReference type="CDD" id="cd14014">
    <property type="entry name" value="STKc_PknB_like"/>
    <property type="match status" value="1"/>
</dbReference>
<reference evidence="2 3" key="1">
    <citation type="submission" date="2019-11" db="EMBL/GenBank/DDBJ databases">
        <title>Type strains purchased from KCTC, JCM and DSMZ.</title>
        <authorList>
            <person name="Lu H."/>
        </authorList>
    </citation>
    <scope>NUCLEOTIDE SEQUENCE [LARGE SCALE GENOMIC DNA]</scope>
    <source>
        <strain evidence="2 3">JCM 31587</strain>
    </source>
</reference>
<dbReference type="InterPro" id="IPR008271">
    <property type="entry name" value="Ser/Thr_kinase_AS"/>
</dbReference>
<dbReference type="PANTHER" id="PTHR44329:SF260">
    <property type="entry name" value="PROTEIN KINASE DOMAIN-CONTAINING PROTEIN"/>
    <property type="match status" value="1"/>
</dbReference>
<evidence type="ECO:0000259" key="1">
    <source>
        <dbReference type="PROSITE" id="PS50011"/>
    </source>
</evidence>